<proteinExistence type="predicted"/>
<comment type="caution">
    <text evidence="2">The sequence shown here is derived from an EMBL/GenBank/DDBJ whole genome shotgun (WGS) entry which is preliminary data.</text>
</comment>
<keyword evidence="1" id="KW-0812">Transmembrane</keyword>
<protein>
    <submittedName>
        <fullName evidence="2">Uncharacterized protein</fullName>
    </submittedName>
</protein>
<gene>
    <name evidence="2" type="ORF">FIL88_14925</name>
</gene>
<keyword evidence="1" id="KW-0472">Membrane</keyword>
<dbReference type="AlphaFoldDB" id="A0A545SM62"/>
<evidence type="ECO:0000313" key="2">
    <source>
        <dbReference type="EMBL" id="TQV66061.1"/>
    </source>
</evidence>
<feature type="transmembrane region" description="Helical" evidence="1">
    <location>
        <begin position="120"/>
        <end position="140"/>
    </location>
</feature>
<dbReference type="EMBL" id="VICH01000012">
    <property type="protein sequence ID" value="TQV66061.1"/>
    <property type="molecule type" value="Genomic_DNA"/>
</dbReference>
<dbReference type="Proteomes" id="UP000315816">
    <property type="component" value="Unassembled WGS sequence"/>
</dbReference>
<keyword evidence="3" id="KW-1185">Reference proteome</keyword>
<name>A0A545SM62_9RHOB</name>
<feature type="transmembrane region" description="Helical" evidence="1">
    <location>
        <begin position="146"/>
        <end position="166"/>
    </location>
</feature>
<keyword evidence="1" id="KW-1133">Transmembrane helix</keyword>
<evidence type="ECO:0000256" key="1">
    <source>
        <dbReference type="SAM" id="Phobius"/>
    </source>
</evidence>
<evidence type="ECO:0000313" key="3">
    <source>
        <dbReference type="Proteomes" id="UP000315816"/>
    </source>
</evidence>
<sequence length="209" mass="22248">MAPLFLSVLWIGRARFPTQSSVVVLGSTVIILCGHALFSALSHAQISSTDPICDALTQRGIHPAICEGAISYLDKDSSHGLKKVADKFLNTEALPDIALLMGLALLAPIIFVLQHHIARTVALATALSGAALLPLFFVAVDWGRFVSVQIFGFSVLMMVGYLTGAVREKRQITPGQILVCLVIGLIFSIGHVKGVSTLGALSSLYLILQ</sequence>
<feature type="transmembrane region" description="Helical" evidence="1">
    <location>
        <begin position="178"/>
        <end position="208"/>
    </location>
</feature>
<feature type="transmembrane region" description="Helical" evidence="1">
    <location>
        <begin position="93"/>
        <end position="113"/>
    </location>
</feature>
<feature type="transmembrane region" description="Helical" evidence="1">
    <location>
        <begin position="21"/>
        <end position="41"/>
    </location>
</feature>
<accession>A0A545SM62</accession>
<dbReference type="RefSeq" id="WP_185960972.1">
    <property type="nucleotide sequence ID" value="NZ_ML660026.1"/>
</dbReference>
<organism evidence="2 3">
    <name type="scientific">Aliiroseovarius halocynthiae</name>
    <dbReference type="NCBI Taxonomy" id="985055"/>
    <lineage>
        <taxon>Bacteria</taxon>
        <taxon>Pseudomonadati</taxon>
        <taxon>Pseudomonadota</taxon>
        <taxon>Alphaproteobacteria</taxon>
        <taxon>Rhodobacterales</taxon>
        <taxon>Paracoccaceae</taxon>
        <taxon>Aliiroseovarius</taxon>
    </lineage>
</organism>
<reference evidence="2 3" key="1">
    <citation type="submission" date="2019-06" db="EMBL/GenBank/DDBJ databases">
        <title>A novel species of marine bacteria.</title>
        <authorList>
            <person name="Wang Y."/>
        </authorList>
    </citation>
    <scope>NUCLEOTIDE SEQUENCE [LARGE SCALE GENOMIC DNA]</scope>
    <source>
        <strain evidence="2 3">MA1-10</strain>
    </source>
</reference>